<keyword evidence="1" id="KW-0812">Transmembrane</keyword>
<sequence length="99" mass="10314">MLVTVVLGMATLLSQMGGQKMAVLSLFFLPIVLSGFYLGRTSACVLALFCALSVTIVVTLDPVGFAAFDTPLMMGLAITLWAAALGLTAILVGTLCDDR</sequence>
<proteinExistence type="predicted"/>
<feature type="transmembrane region" description="Helical" evidence="1">
    <location>
        <begin position="45"/>
        <end position="68"/>
    </location>
</feature>
<keyword evidence="1" id="KW-1133">Transmembrane helix</keyword>
<keyword evidence="1" id="KW-0472">Membrane</keyword>
<feature type="non-terminal residue" evidence="2">
    <location>
        <position position="99"/>
    </location>
</feature>
<protein>
    <submittedName>
        <fullName evidence="2">Uncharacterized protein</fullName>
    </submittedName>
</protein>
<evidence type="ECO:0000313" key="2">
    <source>
        <dbReference type="EMBL" id="GAF76743.1"/>
    </source>
</evidence>
<feature type="transmembrane region" description="Helical" evidence="1">
    <location>
        <begin position="20"/>
        <end position="38"/>
    </location>
</feature>
<feature type="transmembrane region" description="Helical" evidence="1">
    <location>
        <begin position="74"/>
        <end position="96"/>
    </location>
</feature>
<accession>X0S6Q6</accession>
<evidence type="ECO:0000256" key="1">
    <source>
        <dbReference type="SAM" id="Phobius"/>
    </source>
</evidence>
<gene>
    <name evidence="2" type="ORF">S01H1_08476</name>
</gene>
<reference evidence="2" key="1">
    <citation type="journal article" date="2014" name="Front. Microbiol.">
        <title>High frequency of phylogenetically diverse reductive dehalogenase-homologous genes in deep subseafloor sedimentary metagenomes.</title>
        <authorList>
            <person name="Kawai M."/>
            <person name="Futagami T."/>
            <person name="Toyoda A."/>
            <person name="Takaki Y."/>
            <person name="Nishi S."/>
            <person name="Hori S."/>
            <person name="Arai W."/>
            <person name="Tsubouchi T."/>
            <person name="Morono Y."/>
            <person name="Uchiyama I."/>
            <person name="Ito T."/>
            <person name="Fujiyama A."/>
            <person name="Inagaki F."/>
            <person name="Takami H."/>
        </authorList>
    </citation>
    <scope>NUCLEOTIDE SEQUENCE</scope>
    <source>
        <strain evidence="2">Expedition CK06-06</strain>
    </source>
</reference>
<name>X0S6Q6_9ZZZZ</name>
<dbReference type="EMBL" id="BARS01004346">
    <property type="protein sequence ID" value="GAF76743.1"/>
    <property type="molecule type" value="Genomic_DNA"/>
</dbReference>
<comment type="caution">
    <text evidence="2">The sequence shown here is derived from an EMBL/GenBank/DDBJ whole genome shotgun (WGS) entry which is preliminary data.</text>
</comment>
<organism evidence="2">
    <name type="scientific">marine sediment metagenome</name>
    <dbReference type="NCBI Taxonomy" id="412755"/>
    <lineage>
        <taxon>unclassified sequences</taxon>
        <taxon>metagenomes</taxon>
        <taxon>ecological metagenomes</taxon>
    </lineage>
</organism>
<dbReference type="AlphaFoldDB" id="X0S6Q6"/>